<reference evidence="1" key="1">
    <citation type="submission" date="2016-06" db="UniProtKB">
        <authorList>
            <consortium name="WormBaseParasite"/>
        </authorList>
    </citation>
    <scope>IDENTIFICATION</scope>
</reference>
<protein>
    <submittedName>
        <fullName evidence="1">TPR_REGION domain-containing protein</fullName>
    </submittedName>
</protein>
<proteinExistence type="predicted"/>
<dbReference type="WBParaSite" id="GPUH_0002593401-mRNA-1">
    <property type="protein sequence ID" value="GPUH_0002593401-mRNA-1"/>
    <property type="gene ID" value="GPUH_0002593401"/>
</dbReference>
<name>A0A183EY63_9BILA</name>
<evidence type="ECO:0000313" key="1">
    <source>
        <dbReference type="WBParaSite" id="GPUH_0002593401-mRNA-1"/>
    </source>
</evidence>
<sequence length="62" mass="6869">LGLGKAELALGKKKEACDSFLKAKTLTPRFRNEHKIGVQARELLLKKCGMRLEDIPDSASPF</sequence>
<organism evidence="1">
    <name type="scientific">Gongylonema pulchrum</name>
    <dbReference type="NCBI Taxonomy" id="637853"/>
    <lineage>
        <taxon>Eukaryota</taxon>
        <taxon>Metazoa</taxon>
        <taxon>Ecdysozoa</taxon>
        <taxon>Nematoda</taxon>
        <taxon>Chromadorea</taxon>
        <taxon>Rhabditida</taxon>
        <taxon>Spirurina</taxon>
        <taxon>Spiruromorpha</taxon>
        <taxon>Spiruroidea</taxon>
        <taxon>Gongylonematidae</taxon>
        <taxon>Gongylonema</taxon>
    </lineage>
</organism>
<dbReference type="AlphaFoldDB" id="A0A183EY63"/>
<accession>A0A183EY63</accession>